<comment type="caution">
    <text evidence="3">The sequence shown here is derived from an EMBL/GenBank/DDBJ whole genome shotgun (WGS) entry which is preliminary data.</text>
</comment>
<evidence type="ECO:0000256" key="1">
    <source>
        <dbReference type="SAM" id="MobiDB-lite"/>
    </source>
</evidence>
<evidence type="ECO:0000313" key="3">
    <source>
        <dbReference type="EMBL" id="MBO7745799.1"/>
    </source>
</evidence>
<reference evidence="3 4" key="1">
    <citation type="submission" date="2021-03" db="EMBL/GenBank/DDBJ databases">
        <title>Paenibacillus artemisicola MWE-103 whole genome sequence.</title>
        <authorList>
            <person name="Ham Y.J."/>
        </authorList>
    </citation>
    <scope>NUCLEOTIDE SEQUENCE [LARGE SCALE GENOMIC DNA]</scope>
    <source>
        <strain evidence="3 4">MWE-103</strain>
    </source>
</reference>
<proteinExistence type="predicted"/>
<protein>
    <submittedName>
        <fullName evidence="3">Uncharacterized protein</fullName>
    </submittedName>
</protein>
<keyword evidence="2" id="KW-1133">Transmembrane helix</keyword>
<keyword evidence="2" id="KW-0812">Transmembrane</keyword>
<keyword evidence="2" id="KW-0472">Membrane</keyword>
<feature type="transmembrane region" description="Helical" evidence="2">
    <location>
        <begin position="7"/>
        <end position="25"/>
    </location>
</feature>
<accession>A0ABS3WBX2</accession>
<keyword evidence="4" id="KW-1185">Reference proteome</keyword>
<organism evidence="3 4">
    <name type="scientific">Paenibacillus artemisiicola</name>
    <dbReference type="NCBI Taxonomy" id="1172618"/>
    <lineage>
        <taxon>Bacteria</taxon>
        <taxon>Bacillati</taxon>
        <taxon>Bacillota</taxon>
        <taxon>Bacilli</taxon>
        <taxon>Bacillales</taxon>
        <taxon>Paenibacillaceae</taxon>
        <taxon>Paenibacillus</taxon>
    </lineage>
</organism>
<gene>
    <name evidence="3" type="ORF">I8J29_16445</name>
</gene>
<feature type="compositionally biased region" description="Basic and acidic residues" evidence="1">
    <location>
        <begin position="31"/>
        <end position="41"/>
    </location>
</feature>
<feature type="transmembrane region" description="Helical" evidence="2">
    <location>
        <begin position="101"/>
        <end position="119"/>
    </location>
</feature>
<name>A0ABS3WBX2_9BACL</name>
<feature type="region of interest" description="Disordered" evidence="1">
    <location>
        <begin position="31"/>
        <end position="57"/>
    </location>
</feature>
<evidence type="ECO:0000313" key="4">
    <source>
        <dbReference type="Proteomes" id="UP000670947"/>
    </source>
</evidence>
<dbReference type="EMBL" id="JAGGDJ010000012">
    <property type="protein sequence ID" value="MBO7745799.1"/>
    <property type="molecule type" value="Genomic_DNA"/>
</dbReference>
<dbReference type="Proteomes" id="UP000670947">
    <property type="component" value="Unassembled WGS sequence"/>
</dbReference>
<sequence length="130" mass="14359">MRKNMKVVFISVGALLALIMAVLMIRDPAPRDEQHSTEIERPVTTSKPAPEDGTPKEMDGSHQFVAGIIDDASHAVVDKAPGVWSRMVDYWNWLMEFDAKYAIILILVGVMVVGVLINGNSASKSKRKTH</sequence>
<dbReference type="RefSeq" id="WP_208848627.1">
    <property type="nucleotide sequence ID" value="NZ_JAGGDJ010000012.1"/>
</dbReference>
<evidence type="ECO:0000256" key="2">
    <source>
        <dbReference type="SAM" id="Phobius"/>
    </source>
</evidence>